<dbReference type="Pfam" id="PF13966">
    <property type="entry name" value="zf-RVT"/>
    <property type="match status" value="1"/>
</dbReference>
<protein>
    <recommendedName>
        <fullName evidence="4">RNase H type-1 domain-containing protein</fullName>
    </recommendedName>
</protein>
<dbReference type="EMBL" id="OIVN01006348">
    <property type="protein sequence ID" value="SPD31186.1"/>
    <property type="molecule type" value="Genomic_DNA"/>
</dbReference>
<feature type="domain" description="RNase H type-1" evidence="1">
    <location>
        <begin position="477"/>
        <end position="599"/>
    </location>
</feature>
<dbReference type="AlphaFoldDB" id="A0A2N9J0V8"/>
<dbReference type="InterPro" id="IPR036397">
    <property type="entry name" value="RNaseH_sf"/>
</dbReference>
<dbReference type="CDD" id="cd06222">
    <property type="entry name" value="RNase_H_like"/>
    <property type="match status" value="1"/>
</dbReference>
<dbReference type="GO" id="GO:0004523">
    <property type="term" value="F:RNA-DNA hybrid ribonuclease activity"/>
    <property type="evidence" value="ECO:0007669"/>
    <property type="project" value="InterPro"/>
</dbReference>
<evidence type="ECO:0000313" key="3">
    <source>
        <dbReference type="EMBL" id="SPD31186.1"/>
    </source>
</evidence>
<reference evidence="3" key="1">
    <citation type="submission" date="2018-02" db="EMBL/GenBank/DDBJ databases">
        <authorList>
            <person name="Cohen D.B."/>
            <person name="Kent A.D."/>
        </authorList>
    </citation>
    <scope>NUCLEOTIDE SEQUENCE</scope>
</reference>
<name>A0A2N9J0V8_FAGSY</name>
<dbReference type="PANTHER" id="PTHR33116:SF86">
    <property type="entry name" value="REVERSE TRANSCRIPTASE DOMAIN-CONTAINING PROTEIN"/>
    <property type="match status" value="1"/>
</dbReference>
<dbReference type="Pfam" id="PF13456">
    <property type="entry name" value="RVT_3"/>
    <property type="match status" value="1"/>
</dbReference>
<dbReference type="InterPro" id="IPR002156">
    <property type="entry name" value="RNaseH_domain"/>
</dbReference>
<feature type="domain" description="Reverse transcriptase zinc-binding" evidence="2">
    <location>
        <begin position="278"/>
        <end position="371"/>
    </location>
</feature>
<evidence type="ECO:0000259" key="1">
    <source>
        <dbReference type="Pfam" id="PF13456"/>
    </source>
</evidence>
<proteinExistence type="predicted"/>
<gene>
    <name evidence="3" type="ORF">FSB_LOCUS59068</name>
</gene>
<evidence type="ECO:0008006" key="4">
    <source>
        <dbReference type="Google" id="ProtNLM"/>
    </source>
</evidence>
<dbReference type="PANTHER" id="PTHR33116">
    <property type="entry name" value="REVERSE TRANSCRIPTASE ZINC-BINDING DOMAIN-CONTAINING PROTEIN-RELATED-RELATED"/>
    <property type="match status" value="1"/>
</dbReference>
<dbReference type="InterPro" id="IPR026960">
    <property type="entry name" value="RVT-Znf"/>
</dbReference>
<dbReference type="InterPro" id="IPR044730">
    <property type="entry name" value="RNase_H-like_dom_plant"/>
</dbReference>
<evidence type="ECO:0000259" key="2">
    <source>
        <dbReference type="Pfam" id="PF13966"/>
    </source>
</evidence>
<accession>A0A2N9J0V8</accession>
<organism evidence="3">
    <name type="scientific">Fagus sylvatica</name>
    <name type="common">Beechnut</name>
    <dbReference type="NCBI Taxonomy" id="28930"/>
    <lineage>
        <taxon>Eukaryota</taxon>
        <taxon>Viridiplantae</taxon>
        <taxon>Streptophyta</taxon>
        <taxon>Embryophyta</taxon>
        <taxon>Tracheophyta</taxon>
        <taxon>Spermatophyta</taxon>
        <taxon>Magnoliopsida</taxon>
        <taxon>eudicotyledons</taxon>
        <taxon>Gunneridae</taxon>
        <taxon>Pentapetalae</taxon>
        <taxon>rosids</taxon>
        <taxon>fabids</taxon>
        <taxon>Fagales</taxon>
        <taxon>Fagaceae</taxon>
        <taxon>Fagus</taxon>
    </lineage>
</organism>
<dbReference type="InterPro" id="IPR012337">
    <property type="entry name" value="RNaseH-like_sf"/>
</dbReference>
<dbReference type="Gene3D" id="3.30.420.10">
    <property type="entry name" value="Ribonuclease H-like superfamily/Ribonuclease H"/>
    <property type="match status" value="1"/>
</dbReference>
<dbReference type="SUPFAM" id="SSF53098">
    <property type="entry name" value="Ribonuclease H-like"/>
    <property type="match status" value="1"/>
</dbReference>
<dbReference type="GO" id="GO:0003676">
    <property type="term" value="F:nucleic acid binding"/>
    <property type="evidence" value="ECO:0007669"/>
    <property type="project" value="InterPro"/>
</dbReference>
<sequence length="627" mass="72192">MLGVPVIRQYEKYLGLPSFVGRAKYSNFAQIKERVWSKLKGWKEKLISQAGREILIKSVAQALPTYAMNCFRLPNRLIKEIEVLVRRFWWGQAGERSKMHWIPWKSLCKSKKGGGLGFRELGFFNEALLAKQVWRLMHNTTSLFYKVFKAKYFPRCSILEAQHHTRGSFAWKSIMGARELIKKGSFWRVGDGTRIQIWEDRWLPTPYQHSIITSCPQNTPLTHVSQLIDHQIRAWDKDVVRSTFIPFEAENILGIPLSHTQQEDKLIWGGTKTGDYVVRSGYHLLLEESHSSDPGSSNTASQAQIWNSIWSLSIPHKVRHFLWHACHDSLPTRKNLHHRHVIDDPSCPNCTASIEDTYHALWTCKNLQEVWQATEWGRKLQGSHYVDFMELYCALTRTLRTEELQIFAMASWSIWYRRNRQRLGQPIEEIHRLIPRSLELLMEFHQAQDDNSPKPEPTRPACLAKWNPPAAGSYKANFDGAIFTETSEAGIGVIIRNDQGAVMASLSQRIPYPHSVEAVEAFAARSAAQFALDLGLRDVSFEGDSLKIITALQHHSPCNTQYGYLITDTKTIAQDFISCHFVHVKREGNRVAHSLAQRARQHEPFQVWMEDVPPDLQHVILSDFHLN</sequence>